<dbReference type="EMBL" id="JAROCY010000007">
    <property type="protein sequence ID" value="MDF8333417.1"/>
    <property type="molecule type" value="Genomic_DNA"/>
</dbReference>
<gene>
    <name evidence="1" type="ORF">POM99_09410</name>
</gene>
<name>A0ABT6CHX6_9SPHN</name>
<proteinExistence type="predicted"/>
<protein>
    <submittedName>
        <fullName evidence="1">Uncharacterized protein</fullName>
    </submittedName>
</protein>
<sequence>MKGLKLKMTDQNRQIVFDDDNPEWTEADLLRALRGDDIPAGIREAFANDRPPGNDRQT</sequence>
<reference evidence="1 2" key="1">
    <citation type="submission" date="2023-03" db="EMBL/GenBank/DDBJ databases">
        <title>Novosphingobium cyanobacteriorum sp. nov., isolated from a eutrophic reservoir during the Microcystis bloom period.</title>
        <authorList>
            <person name="Kang M."/>
            <person name="Le V."/>
            <person name="Ko S.-R."/>
            <person name="Lee S.-A."/>
            <person name="Ahn C.-Y."/>
        </authorList>
    </citation>
    <scope>NUCLEOTIDE SEQUENCE [LARGE SCALE GENOMIC DNA]</scope>
    <source>
        <strain evidence="1 2">HBC54</strain>
    </source>
</reference>
<keyword evidence="2" id="KW-1185">Reference proteome</keyword>
<dbReference type="Proteomes" id="UP001222770">
    <property type="component" value="Unassembled WGS sequence"/>
</dbReference>
<evidence type="ECO:0000313" key="2">
    <source>
        <dbReference type="Proteomes" id="UP001222770"/>
    </source>
</evidence>
<evidence type="ECO:0000313" key="1">
    <source>
        <dbReference type="EMBL" id="MDF8333417.1"/>
    </source>
</evidence>
<comment type="caution">
    <text evidence="1">The sequence shown here is derived from an EMBL/GenBank/DDBJ whole genome shotgun (WGS) entry which is preliminary data.</text>
</comment>
<dbReference type="RefSeq" id="WP_277277088.1">
    <property type="nucleotide sequence ID" value="NZ_JAROCY010000007.1"/>
</dbReference>
<accession>A0ABT6CHX6</accession>
<organism evidence="1 2">
    <name type="scientific">Novosphingobium cyanobacteriorum</name>
    <dbReference type="NCBI Taxonomy" id="3024215"/>
    <lineage>
        <taxon>Bacteria</taxon>
        <taxon>Pseudomonadati</taxon>
        <taxon>Pseudomonadota</taxon>
        <taxon>Alphaproteobacteria</taxon>
        <taxon>Sphingomonadales</taxon>
        <taxon>Sphingomonadaceae</taxon>
        <taxon>Novosphingobium</taxon>
    </lineage>
</organism>